<dbReference type="AlphaFoldDB" id="A0A1G4G7P3"/>
<dbReference type="Pfam" id="PF10518">
    <property type="entry name" value="TAT_signal"/>
    <property type="match status" value="1"/>
</dbReference>
<dbReference type="SUPFAM" id="SSF51735">
    <property type="entry name" value="NAD(P)-binding Rossmann-fold domains"/>
    <property type="match status" value="1"/>
</dbReference>
<proteinExistence type="predicted"/>
<accession>A0A1G4G7P3</accession>
<protein>
    <submittedName>
        <fullName evidence="3">Oxidoreductase</fullName>
    </submittedName>
</protein>
<sequence length="458" mass="50430">MKRENNLTRRGFLKTSAVAGAAGMIGTGTTGFLSSCSSGKKDATTPLKEPGSYYVPELVDLASDGKELKAGVVGCGGRGSGAAINFLNAANGVTIVALGDVFEDKVNGLADKLKAEKNIDIPADRRFVGLDAYKQVIDSGIDILIDCTPPFFRAEHFKYAVEQGKHCFLEKPICVDSVGYRTVVAAAKQAQAKNLCVVTGTQRHHQRAYVESYKQIMNGLIGEITGGVVYWNQSMLWYRERQPGWSDFEFMVRDWVNWKWLSGDHIVEQHVHNIDVFTWFSGLKPVKAVAFGSRQRRVTGDQYDNFSVDFTMENGIHLHSMCRQIDGCANNVSEFIQGTKGSWTSQGGHVIRDLAGNVIWQYDGEAEKANFKQTDPYTLEHVNLINCIRKNTPIEQASETAISNLGAIMGREAAYTGQETTWDAIAAAQLDYTPADLNIGKMDMSRFTVPVPGSDNKK</sequence>
<feature type="domain" description="Gfo/Idh/MocA-like oxidoreductase N-terminal" evidence="1">
    <location>
        <begin position="69"/>
        <end position="193"/>
    </location>
</feature>
<dbReference type="NCBIfam" id="TIGR01409">
    <property type="entry name" value="TAT_signal_seq"/>
    <property type="match status" value="1"/>
</dbReference>
<dbReference type="InterPro" id="IPR019546">
    <property type="entry name" value="TAT_signal_bac_arc"/>
</dbReference>
<dbReference type="InterPro" id="IPR050463">
    <property type="entry name" value="Gfo/Idh/MocA_oxidrdct_glycsds"/>
</dbReference>
<dbReference type="Gene3D" id="3.30.360.10">
    <property type="entry name" value="Dihydrodipicolinate Reductase, domain 2"/>
    <property type="match status" value="1"/>
</dbReference>
<dbReference type="SUPFAM" id="SSF55347">
    <property type="entry name" value="Glyceraldehyde-3-phosphate dehydrogenase-like, C-terminal domain"/>
    <property type="match status" value="1"/>
</dbReference>
<evidence type="ECO:0000313" key="3">
    <source>
        <dbReference type="EMBL" id="SCM58261.1"/>
    </source>
</evidence>
<organism evidence="3 4">
    <name type="scientific">Petrimonas mucosa</name>
    <dbReference type="NCBI Taxonomy" id="1642646"/>
    <lineage>
        <taxon>Bacteria</taxon>
        <taxon>Pseudomonadati</taxon>
        <taxon>Bacteroidota</taxon>
        <taxon>Bacteroidia</taxon>
        <taxon>Bacteroidales</taxon>
        <taxon>Dysgonomonadaceae</taxon>
        <taxon>Petrimonas</taxon>
    </lineage>
</organism>
<dbReference type="Pfam" id="PF01408">
    <property type="entry name" value="GFO_IDH_MocA"/>
    <property type="match status" value="1"/>
</dbReference>
<evidence type="ECO:0000259" key="2">
    <source>
        <dbReference type="Pfam" id="PF22725"/>
    </source>
</evidence>
<reference evidence="3 4" key="1">
    <citation type="submission" date="2016-08" db="EMBL/GenBank/DDBJ databases">
        <authorList>
            <person name="Seilhamer J.J."/>
        </authorList>
    </citation>
    <scope>NUCLEOTIDE SEQUENCE [LARGE SCALE GENOMIC DNA]</scope>
    <source>
        <strain evidence="3">ING2-E5A</strain>
    </source>
</reference>
<dbReference type="InterPro" id="IPR055170">
    <property type="entry name" value="GFO_IDH_MocA-like_dom"/>
</dbReference>
<dbReference type="EMBL" id="LT608328">
    <property type="protein sequence ID" value="SCM58261.1"/>
    <property type="molecule type" value="Genomic_DNA"/>
</dbReference>
<dbReference type="InterPro" id="IPR000683">
    <property type="entry name" value="Gfo/Idh/MocA-like_OxRdtase_N"/>
</dbReference>
<name>A0A1G4G7P3_9BACT</name>
<dbReference type="RefSeq" id="WP_071137002.1">
    <property type="nucleotide sequence ID" value="NZ_JAQVII010000003.1"/>
</dbReference>
<evidence type="ECO:0000313" key="4">
    <source>
        <dbReference type="Proteomes" id="UP000178485"/>
    </source>
</evidence>
<dbReference type="Proteomes" id="UP000178485">
    <property type="component" value="Chromosome i"/>
</dbReference>
<dbReference type="PANTHER" id="PTHR43818:SF5">
    <property type="entry name" value="OXIDOREDUCTASE FAMILY PROTEIN"/>
    <property type="match status" value="1"/>
</dbReference>
<dbReference type="GO" id="GO:0000166">
    <property type="term" value="F:nucleotide binding"/>
    <property type="evidence" value="ECO:0007669"/>
    <property type="project" value="InterPro"/>
</dbReference>
<dbReference type="InterPro" id="IPR006311">
    <property type="entry name" value="TAT_signal"/>
</dbReference>
<dbReference type="PROSITE" id="PS51318">
    <property type="entry name" value="TAT"/>
    <property type="match status" value="1"/>
</dbReference>
<dbReference type="InterPro" id="IPR036291">
    <property type="entry name" value="NAD(P)-bd_dom_sf"/>
</dbReference>
<dbReference type="Gene3D" id="3.40.50.720">
    <property type="entry name" value="NAD(P)-binding Rossmann-like Domain"/>
    <property type="match status" value="1"/>
</dbReference>
<feature type="domain" description="GFO/IDH/MocA-like oxidoreductase" evidence="2">
    <location>
        <begin position="242"/>
        <end position="343"/>
    </location>
</feature>
<dbReference type="KEGG" id="pmuc:ING2E5A_1731"/>
<dbReference type="PANTHER" id="PTHR43818">
    <property type="entry name" value="BCDNA.GH03377"/>
    <property type="match status" value="1"/>
</dbReference>
<evidence type="ECO:0000259" key="1">
    <source>
        <dbReference type="Pfam" id="PF01408"/>
    </source>
</evidence>
<dbReference type="Pfam" id="PF22725">
    <property type="entry name" value="GFO_IDH_MocA_C3"/>
    <property type="match status" value="1"/>
</dbReference>
<dbReference type="STRING" id="1642646.ING2E5A_1731"/>
<gene>
    <name evidence="3" type="ORF">ING2E5A_1731</name>
</gene>
<keyword evidence="4" id="KW-1185">Reference proteome</keyword>